<feature type="transmembrane region" description="Helical" evidence="6">
    <location>
        <begin position="159"/>
        <end position="179"/>
    </location>
</feature>
<protein>
    <recommendedName>
        <fullName evidence="9">DUF1772-domain-containing protein</fullName>
    </recommendedName>
</protein>
<keyword evidence="3 6" id="KW-1133">Transmembrane helix</keyword>
<keyword evidence="2 6" id="KW-0812">Transmembrane</keyword>
<keyword evidence="8" id="KW-1185">Reference proteome</keyword>
<evidence type="ECO:0000256" key="4">
    <source>
        <dbReference type="ARBA" id="ARBA00023136"/>
    </source>
</evidence>
<evidence type="ECO:0000256" key="6">
    <source>
        <dbReference type="SAM" id="Phobius"/>
    </source>
</evidence>
<evidence type="ECO:0000256" key="5">
    <source>
        <dbReference type="ARBA" id="ARBA00034313"/>
    </source>
</evidence>
<evidence type="ECO:0000256" key="3">
    <source>
        <dbReference type="ARBA" id="ARBA00022989"/>
    </source>
</evidence>
<sequence length="181" mass="18993">MSSLALQQDIGLATLRLATLTGSAFLSGFIFSFSWYGIQSVSYLAPPELLTQQWRRMYSIGASTAPVLALACAGGFGALSYASRQLGNTTRLVTPSMLYGAAAVLVPTIAPYTILVMRPGANDELIGMAEKAERGAKGDGVGSEERIGELLANWKRMNFVRAVTVAAGTVLGGLATVMLGL</sequence>
<evidence type="ECO:0000256" key="2">
    <source>
        <dbReference type="ARBA" id="ARBA00022692"/>
    </source>
</evidence>
<dbReference type="OrthoDB" id="5954308at2759"/>
<dbReference type="Proteomes" id="UP000799437">
    <property type="component" value="Unassembled WGS sequence"/>
</dbReference>
<dbReference type="InterPro" id="IPR013901">
    <property type="entry name" value="Anthrone_oxy"/>
</dbReference>
<accession>A0A6A6VWC0</accession>
<evidence type="ECO:0000313" key="8">
    <source>
        <dbReference type="Proteomes" id="UP000799437"/>
    </source>
</evidence>
<feature type="transmembrane region" description="Helical" evidence="6">
    <location>
        <begin position="12"/>
        <end position="38"/>
    </location>
</feature>
<comment type="subcellular location">
    <subcellularLocation>
        <location evidence="1">Membrane</location>
        <topology evidence="1">Multi-pass membrane protein</topology>
    </subcellularLocation>
</comment>
<evidence type="ECO:0000313" key="7">
    <source>
        <dbReference type="EMBL" id="KAF2754149.1"/>
    </source>
</evidence>
<dbReference type="GeneID" id="54480364"/>
<proteinExistence type="inferred from homology"/>
<dbReference type="Pfam" id="PF08592">
    <property type="entry name" value="Anthrone_oxy"/>
    <property type="match status" value="1"/>
</dbReference>
<dbReference type="AlphaFoldDB" id="A0A6A6VWC0"/>
<dbReference type="EMBL" id="ML996581">
    <property type="protein sequence ID" value="KAF2754149.1"/>
    <property type="molecule type" value="Genomic_DNA"/>
</dbReference>
<gene>
    <name evidence="7" type="ORF">EJ05DRAFT_150351</name>
</gene>
<feature type="transmembrane region" description="Helical" evidence="6">
    <location>
        <begin position="92"/>
        <end position="115"/>
    </location>
</feature>
<dbReference type="RefSeq" id="XP_033596600.1">
    <property type="nucleotide sequence ID" value="XM_033739310.1"/>
</dbReference>
<dbReference type="PANTHER" id="PTHR35042:SF1">
    <property type="entry name" value="DUF1772-DOMAIN-CONTAINING PROTEIN"/>
    <property type="match status" value="1"/>
</dbReference>
<comment type="similarity">
    <text evidence="5">Belongs to the anthrone oxygenase family.</text>
</comment>
<keyword evidence="4 6" id="KW-0472">Membrane</keyword>
<dbReference type="GO" id="GO:0016020">
    <property type="term" value="C:membrane"/>
    <property type="evidence" value="ECO:0007669"/>
    <property type="project" value="UniProtKB-SubCell"/>
</dbReference>
<organism evidence="7 8">
    <name type="scientific">Pseudovirgaria hyperparasitica</name>
    <dbReference type="NCBI Taxonomy" id="470096"/>
    <lineage>
        <taxon>Eukaryota</taxon>
        <taxon>Fungi</taxon>
        <taxon>Dikarya</taxon>
        <taxon>Ascomycota</taxon>
        <taxon>Pezizomycotina</taxon>
        <taxon>Dothideomycetes</taxon>
        <taxon>Dothideomycetes incertae sedis</taxon>
        <taxon>Acrospermales</taxon>
        <taxon>Acrospermaceae</taxon>
        <taxon>Pseudovirgaria</taxon>
    </lineage>
</organism>
<reference evidence="7" key="1">
    <citation type="journal article" date="2020" name="Stud. Mycol.">
        <title>101 Dothideomycetes genomes: a test case for predicting lifestyles and emergence of pathogens.</title>
        <authorList>
            <person name="Haridas S."/>
            <person name="Albert R."/>
            <person name="Binder M."/>
            <person name="Bloem J."/>
            <person name="Labutti K."/>
            <person name="Salamov A."/>
            <person name="Andreopoulos B."/>
            <person name="Baker S."/>
            <person name="Barry K."/>
            <person name="Bills G."/>
            <person name="Bluhm B."/>
            <person name="Cannon C."/>
            <person name="Castanera R."/>
            <person name="Culley D."/>
            <person name="Daum C."/>
            <person name="Ezra D."/>
            <person name="Gonzalez J."/>
            <person name="Henrissat B."/>
            <person name="Kuo A."/>
            <person name="Liang C."/>
            <person name="Lipzen A."/>
            <person name="Lutzoni F."/>
            <person name="Magnuson J."/>
            <person name="Mondo S."/>
            <person name="Nolan M."/>
            <person name="Ohm R."/>
            <person name="Pangilinan J."/>
            <person name="Park H.-J."/>
            <person name="Ramirez L."/>
            <person name="Alfaro M."/>
            <person name="Sun H."/>
            <person name="Tritt A."/>
            <person name="Yoshinaga Y."/>
            <person name="Zwiers L.-H."/>
            <person name="Turgeon B."/>
            <person name="Goodwin S."/>
            <person name="Spatafora J."/>
            <person name="Crous P."/>
            <person name="Grigoriev I."/>
        </authorList>
    </citation>
    <scope>NUCLEOTIDE SEQUENCE</scope>
    <source>
        <strain evidence="7">CBS 121739</strain>
    </source>
</reference>
<evidence type="ECO:0008006" key="9">
    <source>
        <dbReference type="Google" id="ProtNLM"/>
    </source>
</evidence>
<feature type="transmembrane region" description="Helical" evidence="6">
    <location>
        <begin position="58"/>
        <end position="80"/>
    </location>
</feature>
<evidence type="ECO:0000256" key="1">
    <source>
        <dbReference type="ARBA" id="ARBA00004141"/>
    </source>
</evidence>
<dbReference type="PANTHER" id="PTHR35042">
    <property type="entry name" value="ANTHRONE OXYGENASE ENCC"/>
    <property type="match status" value="1"/>
</dbReference>
<name>A0A6A6VWC0_9PEZI</name>